<keyword evidence="2" id="KW-1185">Reference proteome</keyword>
<protein>
    <submittedName>
        <fullName evidence="1">Uncharacterized protein</fullName>
    </submittedName>
</protein>
<organism evidence="1 2">
    <name type="scientific">Eumeta variegata</name>
    <name type="common">Bagworm moth</name>
    <name type="synonym">Eumeta japonica</name>
    <dbReference type="NCBI Taxonomy" id="151549"/>
    <lineage>
        <taxon>Eukaryota</taxon>
        <taxon>Metazoa</taxon>
        <taxon>Ecdysozoa</taxon>
        <taxon>Arthropoda</taxon>
        <taxon>Hexapoda</taxon>
        <taxon>Insecta</taxon>
        <taxon>Pterygota</taxon>
        <taxon>Neoptera</taxon>
        <taxon>Endopterygota</taxon>
        <taxon>Lepidoptera</taxon>
        <taxon>Glossata</taxon>
        <taxon>Ditrysia</taxon>
        <taxon>Tineoidea</taxon>
        <taxon>Psychidae</taxon>
        <taxon>Oiketicinae</taxon>
        <taxon>Eumeta</taxon>
    </lineage>
</organism>
<dbReference type="AlphaFoldDB" id="A0A4C1X6L5"/>
<reference evidence="1 2" key="1">
    <citation type="journal article" date="2019" name="Commun. Biol.">
        <title>The bagworm genome reveals a unique fibroin gene that provides high tensile strength.</title>
        <authorList>
            <person name="Kono N."/>
            <person name="Nakamura H."/>
            <person name="Ohtoshi R."/>
            <person name="Tomita M."/>
            <person name="Numata K."/>
            <person name="Arakawa K."/>
        </authorList>
    </citation>
    <scope>NUCLEOTIDE SEQUENCE [LARGE SCALE GENOMIC DNA]</scope>
</reference>
<dbReference type="Proteomes" id="UP000299102">
    <property type="component" value="Unassembled WGS sequence"/>
</dbReference>
<sequence length="89" mass="10155">MIYHIVIVSLITRDRRGYEMRYPDRRITHSRPRLRGSYGIALWRVEPTLSTTDKPSNAAINFILALENLSSPAVKDCMSDVSCPLPSTY</sequence>
<evidence type="ECO:0000313" key="2">
    <source>
        <dbReference type="Proteomes" id="UP000299102"/>
    </source>
</evidence>
<gene>
    <name evidence="1" type="ORF">EVAR_47970_1</name>
</gene>
<proteinExistence type="predicted"/>
<accession>A0A4C1X6L5</accession>
<name>A0A4C1X6L5_EUMVA</name>
<comment type="caution">
    <text evidence="1">The sequence shown here is derived from an EMBL/GenBank/DDBJ whole genome shotgun (WGS) entry which is preliminary data.</text>
</comment>
<evidence type="ECO:0000313" key="1">
    <source>
        <dbReference type="EMBL" id="GBP59411.1"/>
    </source>
</evidence>
<dbReference type="EMBL" id="BGZK01000760">
    <property type="protein sequence ID" value="GBP59411.1"/>
    <property type="molecule type" value="Genomic_DNA"/>
</dbReference>